<evidence type="ECO:0000313" key="3">
    <source>
        <dbReference type="Proteomes" id="UP000561438"/>
    </source>
</evidence>
<gene>
    <name evidence="2" type="ORF">HUV48_10890</name>
</gene>
<dbReference type="Pfam" id="PF02643">
    <property type="entry name" value="DUF192"/>
    <property type="match status" value="1"/>
</dbReference>
<organism evidence="2 3">
    <name type="scientific">Qipengyuania atrilutea</name>
    <dbReference type="NCBI Taxonomy" id="2744473"/>
    <lineage>
        <taxon>Bacteria</taxon>
        <taxon>Pseudomonadati</taxon>
        <taxon>Pseudomonadota</taxon>
        <taxon>Alphaproteobacteria</taxon>
        <taxon>Sphingomonadales</taxon>
        <taxon>Erythrobacteraceae</taxon>
        <taxon>Qipengyuania</taxon>
    </lineage>
</organism>
<dbReference type="EMBL" id="JABWGV010000003">
    <property type="protein sequence ID" value="NVD45513.1"/>
    <property type="molecule type" value="Genomic_DNA"/>
</dbReference>
<dbReference type="Proteomes" id="UP000561438">
    <property type="component" value="Unassembled WGS sequence"/>
</dbReference>
<dbReference type="AlphaFoldDB" id="A0A850H6T6"/>
<accession>A0A850H6T6</accession>
<comment type="caution">
    <text evidence="2">The sequence shown here is derived from an EMBL/GenBank/DDBJ whole genome shotgun (WGS) entry which is preliminary data.</text>
</comment>
<name>A0A850H6T6_9SPHN</name>
<sequence>MIDRLVPIALVSALLAACSPQAGAENTAVAEAPAQAVTQHPVSGLEVVPLTIDTGEQTHRFRVEVARSREAQSRGLMERPPLGDDEGMIFPYKAAAVQGFWMKNTPSPLDIIFVGEDGRILNIITGEPYSEKNLISDGHANLVLEIRGGRAAELGIEPGDVVAW</sequence>
<dbReference type="PANTHER" id="PTHR37953:SF1">
    <property type="entry name" value="UPF0127 PROTEIN MJ1496"/>
    <property type="match status" value="1"/>
</dbReference>
<reference evidence="2 3" key="1">
    <citation type="submission" date="2020-06" db="EMBL/GenBank/DDBJ databases">
        <title>Altererythrobacter sp. HHU K3-1.</title>
        <authorList>
            <person name="Zhang D."/>
            <person name="Xue H."/>
        </authorList>
    </citation>
    <scope>NUCLEOTIDE SEQUENCE [LARGE SCALE GENOMIC DNA]</scope>
    <source>
        <strain evidence="2 3">HHU K3-1</strain>
    </source>
</reference>
<feature type="signal peptide" evidence="1">
    <location>
        <begin position="1"/>
        <end position="24"/>
    </location>
</feature>
<keyword evidence="3" id="KW-1185">Reference proteome</keyword>
<dbReference type="PANTHER" id="PTHR37953">
    <property type="entry name" value="UPF0127 PROTEIN MJ1496"/>
    <property type="match status" value="1"/>
</dbReference>
<proteinExistence type="predicted"/>
<dbReference type="PROSITE" id="PS51257">
    <property type="entry name" value="PROKAR_LIPOPROTEIN"/>
    <property type="match status" value="1"/>
</dbReference>
<keyword evidence="1" id="KW-0732">Signal</keyword>
<dbReference type="InterPro" id="IPR003795">
    <property type="entry name" value="DUF192"/>
</dbReference>
<dbReference type="InterPro" id="IPR038695">
    <property type="entry name" value="Saro_0823-like_sf"/>
</dbReference>
<dbReference type="RefSeq" id="WP_176267781.1">
    <property type="nucleotide sequence ID" value="NZ_JABWGV010000003.1"/>
</dbReference>
<dbReference type="Gene3D" id="2.60.120.1140">
    <property type="entry name" value="Protein of unknown function DUF192"/>
    <property type="match status" value="1"/>
</dbReference>
<evidence type="ECO:0000256" key="1">
    <source>
        <dbReference type="SAM" id="SignalP"/>
    </source>
</evidence>
<protein>
    <submittedName>
        <fullName evidence="2">DUF192 domain-containing protein</fullName>
    </submittedName>
</protein>
<feature type="chain" id="PRO_5032272228" evidence="1">
    <location>
        <begin position="25"/>
        <end position="164"/>
    </location>
</feature>
<evidence type="ECO:0000313" key="2">
    <source>
        <dbReference type="EMBL" id="NVD45513.1"/>
    </source>
</evidence>